<evidence type="ECO:0000313" key="2">
    <source>
        <dbReference type="Proteomes" id="UP000342300"/>
    </source>
</evidence>
<dbReference type="EMBL" id="PDHS01000042">
    <property type="protein sequence ID" value="MQM29409.1"/>
    <property type="molecule type" value="Genomic_DNA"/>
</dbReference>
<sequence length="62" mass="6788">MAFFTTISVVAIALYPDNGENAELPIRKADIAMYQIKGRGKNGYLQFTQANANPSQLCYAST</sequence>
<proteinExistence type="predicted"/>
<accession>A0A6A7RQ31</accession>
<dbReference type="InterPro" id="IPR043128">
    <property type="entry name" value="Rev_trsase/Diguanyl_cyclase"/>
</dbReference>
<organism evidence="1 2">
    <name type="scientific">Candidatus Accumulibacter phosphatis</name>
    <dbReference type="NCBI Taxonomy" id="327160"/>
    <lineage>
        <taxon>Bacteria</taxon>
        <taxon>Pseudomonadati</taxon>
        <taxon>Pseudomonadota</taxon>
        <taxon>Betaproteobacteria</taxon>
        <taxon>Candidatus Accumulibacter</taxon>
    </lineage>
</organism>
<comment type="caution">
    <text evidence="1">The sequence shown here is derived from an EMBL/GenBank/DDBJ whole genome shotgun (WGS) entry which is preliminary data.</text>
</comment>
<reference evidence="1 2" key="1">
    <citation type="submission" date="2017-09" db="EMBL/GenBank/DDBJ databases">
        <title>Metagenomic Analysis Reveals Denitrifying Candidatus Accumulibacter and Flanking Population as a Source of N2O.</title>
        <authorList>
            <person name="Gao H."/>
            <person name="Mao Y."/>
            <person name="Zhao X."/>
            <person name="Liu W.-T."/>
            <person name="Zhang T."/>
            <person name="Wells G."/>
        </authorList>
    </citation>
    <scope>NUCLEOTIDE SEQUENCE [LARGE SCALE GENOMIC DNA]</scope>
    <source>
        <strain evidence="1">CANDO_2_IC</strain>
    </source>
</reference>
<dbReference type="Proteomes" id="UP000342300">
    <property type="component" value="Unassembled WGS sequence"/>
</dbReference>
<dbReference type="AlphaFoldDB" id="A0A6A7RQ31"/>
<dbReference type="InterPro" id="IPR029787">
    <property type="entry name" value="Nucleotide_cyclase"/>
</dbReference>
<dbReference type="SUPFAM" id="SSF55073">
    <property type="entry name" value="Nucleotide cyclase"/>
    <property type="match status" value="1"/>
</dbReference>
<protein>
    <recommendedName>
        <fullName evidence="3">GGDEF domain-containing protein</fullName>
    </recommendedName>
</protein>
<evidence type="ECO:0008006" key="3">
    <source>
        <dbReference type="Google" id="ProtNLM"/>
    </source>
</evidence>
<name>A0A6A7RQ31_9PROT</name>
<gene>
    <name evidence="1" type="ORF">CRU78_02195</name>
</gene>
<evidence type="ECO:0000313" key="1">
    <source>
        <dbReference type="EMBL" id="MQM29409.1"/>
    </source>
</evidence>
<dbReference type="Gene3D" id="3.30.70.270">
    <property type="match status" value="1"/>
</dbReference>